<protein>
    <recommendedName>
        <fullName evidence="5">Malate dehydrogenase</fullName>
    </recommendedName>
</protein>
<name>E4X5X2_OIKDI</name>
<sequence>MGEVLAHADYRGHFSHGLNRLEMYHNDMKVGVIKSSTGISPENAATAWVNGNGVLGTVTAEFSMKLAIKKAKESGIGMVVAKGANHYSIAGHWALMAEQEGLIGMSFTNTSPKTYPTRGSAPSLGTNPISFFAPAEKGDYFGLDMATTTVALGKIEVNQRRGVPIPDGWGTNKVGEVTNDAELCMKEGGLLPLGGTEETGGYKGFGLCMMVEVLCGILGDGKYGSNVRRWGFHGENDEEANLGQCFMAIDPTPSLPDSKVECLI</sequence>
<comment type="similarity">
    <text evidence="1">Belongs to the LDH2/MDH2 oxidoreductase family.</text>
</comment>
<evidence type="ECO:0000313" key="3">
    <source>
        <dbReference type="EMBL" id="CBY07536.1"/>
    </source>
</evidence>
<evidence type="ECO:0000256" key="1">
    <source>
        <dbReference type="ARBA" id="ARBA00006056"/>
    </source>
</evidence>
<dbReference type="InterPro" id="IPR043143">
    <property type="entry name" value="Mal/L-sulf/L-lact_DH-like_NADP"/>
</dbReference>
<dbReference type="AlphaFoldDB" id="E4X5X2"/>
<organism evidence="3">
    <name type="scientific">Oikopleura dioica</name>
    <name type="common">Tunicate</name>
    <dbReference type="NCBI Taxonomy" id="34765"/>
    <lineage>
        <taxon>Eukaryota</taxon>
        <taxon>Metazoa</taxon>
        <taxon>Chordata</taxon>
        <taxon>Tunicata</taxon>
        <taxon>Appendicularia</taxon>
        <taxon>Copelata</taxon>
        <taxon>Oikopleuridae</taxon>
        <taxon>Oikopleura</taxon>
    </lineage>
</organism>
<dbReference type="Proteomes" id="UP000001307">
    <property type="component" value="Unassembled WGS sequence"/>
</dbReference>
<keyword evidence="2" id="KW-0560">Oxidoreductase</keyword>
<dbReference type="SUPFAM" id="SSF89733">
    <property type="entry name" value="L-sulfolactate dehydrogenase-like"/>
    <property type="match status" value="1"/>
</dbReference>
<dbReference type="Gene3D" id="1.10.1530.10">
    <property type="match status" value="1"/>
</dbReference>
<evidence type="ECO:0008006" key="5">
    <source>
        <dbReference type="Google" id="ProtNLM"/>
    </source>
</evidence>
<evidence type="ECO:0000256" key="2">
    <source>
        <dbReference type="ARBA" id="ARBA00023002"/>
    </source>
</evidence>
<dbReference type="OrthoDB" id="7881616at2759"/>
<dbReference type="InterPro" id="IPR043144">
    <property type="entry name" value="Mal/L-sulf/L-lact_DH-like_ah"/>
</dbReference>
<proteinExistence type="inferred from homology"/>
<dbReference type="InParanoid" id="E4X5X2"/>
<dbReference type="GO" id="GO:0016491">
    <property type="term" value="F:oxidoreductase activity"/>
    <property type="evidence" value="ECO:0007669"/>
    <property type="project" value="UniProtKB-KW"/>
</dbReference>
<dbReference type="Gene3D" id="3.30.1370.60">
    <property type="entry name" value="Hypothetical oxidoreductase yiak, domain 2"/>
    <property type="match status" value="1"/>
</dbReference>
<accession>E4X5X2</accession>
<dbReference type="InterPro" id="IPR003767">
    <property type="entry name" value="Malate/L-lactate_DH-like"/>
</dbReference>
<dbReference type="PANTHER" id="PTHR11091:SF0">
    <property type="entry name" value="MALATE DEHYDROGENASE"/>
    <property type="match status" value="1"/>
</dbReference>
<dbReference type="EMBL" id="FN653026">
    <property type="protein sequence ID" value="CBY07536.1"/>
    <property type="molecule type" value="Genomic_DNA"/>
</dbReference>
<evidence type="ECO:0000313" key="4">
    <source>
        <dbReference type="Proteomes" id="UP000001307"/>
    </source>
</evidence>
<keyword evidence="4" id="KW-1185">Reference proteome</keyword>
<dbReference type="PANTHER" id="PTHR11091">
    <property type="entry name" value="OXIDOREDUCTASE-RELATED"/>
    <property type="match status" value="1"/>
</dbReference>
<gene>
    <name evidence="3" type="ORF">GSOID_T00002517001</name>
</gene>
<reference evidence="3" key="1">
    <citation type="journal article" date="2010" name="Science">
        <title>Plasticity of animal genome architecture unmasked by rapid evolution of a pelagic tunicate.</title>
        <authorList>
            <person name="Denoeud F."/>
            <person name="Henriet S."/>
            <person name="Mungpakdee S."/>
            <person name="Aury J.M."/>
            <person name="Da Silva C."/>
            <person name="Brinkmann H."/>
            <person name="Mikhaleva J."/>
            <person name="Olsen L.C."/>
            <person name="Jubin C."/>
            <person name="Canestro C."/>
            <person name="Bouquet J.M."/>
            <person name="Danks G."/>
            <person name="Poulain J."/>
            <person name="Campsteijn C."/>
            <person name="Adamski M."/>
            <person name="Cross I."/>
            <person name="Yadetie F."/>
            <person name="Muffato M."/>
            <person name="Louis A."/>
            <person name="Butcher S."/>
            <person name="Tsagkogeorga G."/>
            <person name="Konrad A."/>
            <person name="Singh S."/>
            <person name="Jensen M.F."/>
            <person name="Cong E.H."/>
            <person name="Eikeseth-Otteraa H."/>
            <person name="Noel B."/>
            <person name="Anthouard V."/>
            <person name="Porcel B.M."/>
            <person name="Kachouri-Lafond R."/>
            <person name="Nishino A."/>
            <person name="Ugolini M."/>
            <person name="Chourrout P."/>
            <person name="Nishida H."/>
            <person name="Aasland R."/>
            <person name="Huzurbazar S."/>
            <person name="Westhof E."/>
            <person name="Delsuc F."/>
            <person name="Lehrach H."/>
            <person name="Reinhardt R."/>
            <person name="Weissenbach J."/>
            <person name="Roy S.W."/>
            <person name="Artiguenave F."/>
            <person name="Postlethwait J.H."/>
            <person name="Manak J.R."/>
            <person name="Thompson E.M."/>
            <person name="Jaillon O."/>
            <person name="Du Pasquier L."/>
            <person name="Boudinot P."/>
            <person name="Liberles D.A."/>
            <person name="Volff J.N."/>
            <person name="Philippe H."/>
            <person name="Lenhard B."/>
            <person name="Roest Crollius H."/>
            <person name="Wincker P."/>
            <person name="Chourrout D."/>
        </authorList>
    </citation>
    <scope>NUCLEOTIDE SEQUENCE [LARGE SCALE GENOMIC DNA]</scope>
</reference>
<dbReference type="InterPro" id="IPR036111">
    <property type="entry name" value="Mal/L-sulfo/L-lacto_DH-like_sf"/>
</dbReference>
<dbReference type="Pfam" id="PF02615">
    <property type="entry name" value="Ldh_2"/>
    <property type="match status" value="1"/>
</dbReference>